<reference evidence="2 3" key="1">
    <citation type="submission" date="2018-06" db="EMBL/GenBank/DDBJ databases">
        <title>A transcriptomic atlas of mushroom development highlights an independent origin of complex multicellularity.</title>
        <authorList>
            <consortium name="DOE Joint Genome Institute"/>
            <person name="Krizsan K."/>
            <person name="Almasi E."/>
            <person name="Merenyi Z."/>
            <person name="Sahu N."/>
            <person name="Viragh M."/>
            <person name="Koszo T."/>
            <person name="Mondo S."/>
            <person name="Kiss B."/>
            <person name="Balint B."/>
            <person name="Kues U."/>
            <person name="Barry K."/>
            <person name="Hegedus J.C."/>
            <person name="Henrissat B."/>
            <person name="Johnson J."/>
            <person name="Lipzen A."/>
            <person name="Ohm R."/>
            <person name="Nagy I."/>
            <person name="Pangilinan J."/>
            <person name="Yan J."/>
            <person name="Xiong Y."/>
            <person name="Grigoriev I.V."/>
            <person name="Hibbett D.S."/>
            <person name="Nagy L.G."/>
        </authorList>
    </citation>
    <scope>NUCLEOTIDE SEQUENCE [LARGE SCALE GENOMIC DNA]</scope>
    <source>
        <strain evidence="2 3">SZMC22713</strain>
    </source>
</reference>
<organism evidence="2 3">
    <name type="scientific">Rickenella mellea</name>
    <dbReference type="NCBI Taxonomy" id="50990"/>
    <lineage>
        <taxon>Eukaryota</taxon>
        <taxon>Fungi</taxon>
        <taxon>Dikarya</taxon>
        <taxon>Basidiomycota</taxon>
        <taxon>Agaricomycotina</taxon>
        <taxon>Agaricomycetes</taxon>
        <taxon>Hymenochaetales</taxon>
        <taxon>Rickenellaceae</taxon>
        <taxon>Rickenella</taxon>
    </lineage>
</organism>
<evidence type="ECO:0000256" key="1">
    <source>
        <dbReference type="SAM" id="MobiDB-lite"/>
    </source>
</evidence>
<name>A0A4Y7QH97_9AGAM</name>
<feature type="region of interest" description="Disordered" evidence="1">
    <location>
        <begin position="57"/>
        <end position="115"/>
    </location>
</feature>
<evidence type="ECO:0000313" key="2">
    <source>
        <dbReference type="EMBL" id="TDL26578.1"/>
    </source>
</evidence>
<dbReference type="EMBL" id="ML170161">
    <property type="protein sequence ID" value="TDL26578.1"/>
    <property type="molecule type" value="Genomic_DNA"/>
</dbReference>
<proteinExistence type="predicted"/>
<keyword evidence="3" id="KW-1185">Reference proteome</keyword>
<dbReference type="AlphaFoldDB" id="A0A4Y7QH97"/>
<protein>
    <submittedName>
        <fullName evidence="2">Uncharacterized protein</fullName>
    </submittedName>
</protein>
<gene>
    <name evidence="2" type="ORF">BD410DRAFT_800407</name>
</gene>
<feature type="region of interest" description="Disordered" evidence="1">
    <location>
        <begin position="1"/>
        <end position="26"/>
    </location>
</feature>
<sequence>MGFKEVARELWEHEQPDASVERTEQSPDALKHVRLWPRHGDTIRRLSTIEGVVAVNREERTKAPDRRVAGTSYASRRPYPTTRTASRDNAVSERRQCYKEQSARTASILVPPMGR</sequence>
<feature type="compositionally biased region" description="Basic and acidic residues" evidence="1">
    <location>
        <begin position="57"/>
        <end position="68"/>
    </location>
</feature>
<dbReference type="VEuPathDB" id="FungiDB:BD410DRAFT_800407"/>
<feature type="compositionally biased region" description="Basic and acidic residues" evidence="1">
    <location>
        <begin position="90"/>
        <end position="102"/>
    </location>
</feature>
<accession>A0A4Y7QH97</accession>
<dbReference type="Proteomes" id="UP000294933">
    <property type="component" value="Unassembled WGS sequence"/>
</dbReference>
<evidence type="ECO:0000313" key="3">
    <source>
        <dbReference type="Proteomes" id="UP000294933"/>
    </source>
</evidence>